<dbReference type="EMBL" id="JBHSAY010000005">
    <property type="protein sequence ID" value="MFC4130805.1"/>
    <property type="molecule type" value="Genomic_DNA"/>
</dbReference>
<evidence type="ECO:0000313" key="1">
    <source>
        <dbReference type="EMBL" id="MFC4130805.1"/>
    </source>
</evidence>
<comment type="caution">
    <text evidence="1">The sequence shown here is derived from an EMBL/GenBank/DDBJ whole genome shotgun (WGS) entry which is preliminary data.</text>
</comment>
<keyword evidence="2" id="KW-1185">Reference proteome</keyword>
<organism evidence="1 2">
    <name type="scientific">Hamadaea flava</name>
    <dbReference type="NCBI Taxonomy" id="1742688"/>
    <lineage>
        <taxon>Bacteria</taxon>
        <taxon>Bacillati</taxon>
        <taxon>Actinomycetota</taxon>
        <taxon>Actinomycetes</taxon>
        <taxon>Micromonosporales</taxon>
        <taxon>Micromonosporaceae</taxon>
        <taxon>Hamadaea</taxon>
    </lineage>
</organism>
<proteinExistence type="predicted"/>
<name>A0ABV8LKI7_9ACTN</name>
<reference evidence="2" key="1">
    <citation type="journal article" date="2019" name="Int. J. Syst. Evol. Microbiol.">
        <title>The Global Catalogue of Microorganisms (GCM) 10K type strain sequencing project: providing services to taxonomists for standard genome sequencing and annotation.</title>
        <authorList>
            <consortium name="The Broad Institute Genomics Platform"/>
            <consortium name="The Broad Institute Genome Sequencing Center for Infectious Disease"/>
            <person name="Wu L."/>
            <person name="Ma J."/>
        </authorList>
    </citation>
    <scope>NUCLEOTIDE SEQUENCE [LARGE SCALE GENOMIC DNA]</scope>
    <source>
        <strain evidence="2">CGMCC 4.7289</strain>
    </source>
</reference>
<sequence>MDVMSTTFLPVLVSLDELDPQDEEDIVLDEFLGGLAVGYASGPPYQGLVTWRDLRQIRLHPHDLRRYAFESLTKWTAEVQVDGRPPVLMVSFGGWESSAVLLDEFWERMAAQVPGELVIGVPARDVVMVTGSGSPLGVEKVRRAVDRMFFAGSRGLLSRDLLVWRRGWEIWRHYPPHPH</sequence>
<gene>
    <name evidence="1" type="ORF">ACFOZ4_09345</name>
</gene>
<dbReference type="Proteomes" id="UP001595816">
    <property type="component" value="Unassembled WGS sequence"/>
</dbReference>
<accession>A0ABV8LKI7</accession>
<evidence type="ECO:0000313" key="2">
    <source>
        <dbReference type="Proteomes" id="UP001595816"/>
    </source>
</evidence>
<dbReference type="RefSeq" id="WP_372502884.1">
    <property type="nucleotide sequence ID" value="NZ_JAMZDZ010000001.1"/>
</dbReference>
<protein>
    <submittedName>
        <fullName evidence="1">Uncharacterized protein</fullName>
    </submittedName>
</protein>